<dbReference type="GO" id="GO:0006099">
    <property type="term" value="P:tricarboxylic acid cycle"/>
    <property type="evidence" value="ECO:0007669"/>
    <property type="project" value="TreeGrafter"/>
</dbReference>
<reference evidence="5" key="1">
    <citation type="submission" date="2023-04" db="EMBL/GenBank/DDBJ databases">
        <title>Aspergillus oryzae NBRC 4228.</title>
        <authorList>
            <person name="Ichikawa N."/>
            <person name="Sato H."/>
            <person name="Tonouchi N."/>
        </authorList>
    </citation>
    <scope>NUCLEOTIDE SEQUENCE</scope>
    <source>
        <strain evidence="5">NBRC 4228</strain>
    </source>
</reference>
<dbReference type="PANTHER" id="PTHR11835">
    <property type="entry name" value="DECARBOXYLATING DEHYDROGENASES-ISOCITRATE, ISOPROPYLMALATE, TARTRATE"/>
    <property type="match status" value="1"/>
</dbReference>
<evidence type="ECO:0000256" key="1">
    <source>
        <dbReference type="ARBA" id="ARBA00007769"/>
    </source>
</evidence>
<feature type="domain" description="Isopropylmalate dehydrogenase-like" evidence="4">
    <location>
        <begin position="306"/>
        <end position="644"/>
    </location>
</feature>
<evidence type="ECO:0000313" key="6">
    <source>
        <dbReference type="Proteomes" id="UP001165205"/>
    </source>
</evidence>
<protein>
    <submittedName>
        <fullName evidence="5">Unnamed protein product</fullName>
    </submittedName>
</protein>
<name>A0AAN4YC31_ASPOZ</name>
<organism evidence="5 6">
    <name type="scientific">Aspergillus oryzae</name>
    <name type="common">Yellow koji mold</name>
    <dbReference type="NCBI Taxonomy" id="5062"/>
    <lineage>
        <taxon>Eukaryota</taxon>
        <taxon>Fungi</taxon>
        <taxon>Dikarya</taxon>
        <taxon>Ascomycota</taxon>
        <taxon>Pezizomycotina</taxon>
        <taxon>Eurotiomycetes</taxon>
        <taxon>Eurotiomycetidae</taxon>
        <taxon>Eurotiales</taxon>
        <taxon>Aspergillaceae</taxon>
        <taxon>Aspergillus</taxon>
        <taxon>Aspergillus subgen. Circumdati</taxon>
    </lineage>
</organism>
<dbReference type="PANTHER" id="PTHR11835:SF34">
    <property type="entry name" value="ISOCITRATE DEHYDROGENASE [NAD] SUBUNIT ALPHA, MITOCHONDRIAL"/>
    <property type="match status" value="1"/>
</dbReference>
<keyword evidence="3" id="KW-0732">Signal</keyword>
<accession>A0AAN4YC31</accession>
<dbReference type="GO" id="GO:0006102">
    <property type="term" value="P:isocitrate metabolic process"/>
    <property type="evidence" value="ECO:0007669"/>
    <property type="project" value="TreeGrafter"/>
</dbReference>
<gene>
    <name evidence="5" type="ORF">Aory04_000137300</name>
</gene>
<feature type="signal peptide" evidence="3">
    <location>
        <begin position="1"/>
        <end position="15"/>
    </location>
</feature>
<evidence type="ECO:0000259" key="4">
    <source>
        <dbReference type="SMART" id="SM01329"/>
    </source>
</evidence>
<dbReference type="SUPFAM" id="SSF53659">
    <property type="entry name" value="Isocitrate/Isopropylmalate dehydrogenase-like"/>
    <property type="match status" value="1"/>
</dbReference>
<dbReference type="SMART" id="SM01329">
    <property type="entry name" value="Iso_dh"/>
    <property type="match status" value="1"/>
</dbReference>
<comment type="caution">
    <text evidence="5">The sequence shown here is derived from an EMBL/GenBank/DDBJ whole genome shotgun (WGS) entry which is preliminary data.</text>
</comment>
<comment type="similarity">
    <text evidence="1">Belongs to the isocitrate and isopropylmalate dehydrogenases family.</text>
</comment>
<dbReference type="AlphaFoldDB" id="A0AAN4YC31"/>
<dbReference type="Pfam" id="PF00180">
    <property type="entry name" value="Iso_dh"/>
    <property type="match status" value="1"/>
</dbReference>
<proteinExistence type="inferred from homology"/>
<keyword evidence="2" id="KW-0560">Oxidoreductase</keyword>
<evidence type="ECO:0000256" key="2">
    <source>
        <dbReference type="ARBA" id="ARBA00023002"/>
    </source>
</evidence>
<dbReference type="InterPro" id="IPR024084">
    <property type="entry name" value="IsoPropMal-DH-like_dom"/>
</dbReference>
<dbReference type="EMBL" id="BSYA01000008">
    <property type="protein sequence ID" value="GMG24053.1"/>
    <property type="molecule type" value="Genomic_DNA"/>
</dbReference>
<feature type="chain" id="PRO_5043001537" evidence="3">
    <location>
        <begin position="16"/>
        <end position="654"/>
    </location>
</feature>
<evidence type="ECO:0000313" key="5">
    <source>
        <dbReference type="EMBL" id="GMG24053.1"/>
    </source>
</evidence>
<dbReference type="Proteomes" id="UP001165205">
    <property type="component" value="Unassembled WGS sequence"/>
</dbReference>
<sequence length="654" mass="71546">MLLFLVAALFGLAAGLPHRDATPGPSLTAPQNACTDGDVCVMSSVSQLIEPRQQVAYEKRQAYSDDIDSVTVQMHVADSYYAGTDYRIFFAFGDAESTFGGVWSQISTIWEFSDKGVQQYNNILKVFDGPSRGDRAEVKLDLKKAFQKDRVSVNDLSNVITAHHVGLGRDLQNKQFNGLNEWLTPKLQWTPGIGQIVWKGELGLDKWLDQDQKPLSIDEPSSGVGSCPRFIGKGGTIGKRQNDDENTPPEWDVWGAFEEAKKHLEANTQYLQPYQIPRISDHAYLVDALLPINRFLFGIAIQAIMRIGVLKGNGIGPEITAATIRVIEATGIQPEWDFIPIADEAVRLYGHALPPQVIQRIKDVKFCIKAPLLAEKLHGRISCTQTDGSVVTYPSINNAIRRELNLFVNPRPIRGYVGISGRHEKMDMVIMREITEDTYIGWEKPLEDGAAAEAIKRVTRSASWKVSQYAFEYARKHGRKKVSCLHKANVLHETDGLFLRTFQEVARLYPDIVGDDMMIDAACYSVVRDPCWFDVVVTVNQYGDIFSDLAAGLAGSLGLAPGANIGDSASTFEAAHGAAPDIAGTGAANPIALILSGAELLAHAGYGKGSEAIREAVTRVIEAGRTLTPDLGGRSTTEQVADAISVEVRAILGH</sequence>
<dbReference type="GO" id="GO:0004449">
    <property type="term" value="F:isocitrate dehydrogenase (NAD+) activity"/>
    <property type="evidence" value="ECO:0007669"/>
    <property type="project" value="TreeGrafter"/>
</dbReference>
<evidence type="ECO:0000256" key="3">
    <source>
        <dbReference type="SAM" id="SignalP"/>
    </source>
</evidence>
<dbReference type="Gene3D" id="3.40.718.10">
    <property type="entry name" value="Isopropylmalate Dehydrogenase"/>
    <property type="match status" value="1"/>
</dbReference>